<evidence type="ECO:0000256" key="3">
    <source>
        <dbReference type="ARBA" id="ARBA00022989"/>
    </source>
</evidence>
<feature type="transmembrane region" description="Helical" evidence="5">
    <location>
        <begin position="183"/>
        <end position="210"/>
    </location>
</feature>
<feature type="transmembrane region" description="Helical" evidence="5">
    <location>
        <begin position="7"/>
        <end position="22"/>
    </location>
</feature>
<keyword evidence="4 5" id="KW-0472">Membrane</keyword>
<sequence length="394" mass="45336">MQQLLQKLYVLLFYGICFLLPLERYVRIGPNILLFSLILLFPFVIRKEDTKKVILPPIVLLIVFSAYTFLNQLIFHPEQPLDVPGRIILSLLFIGLILPINNLRYVKQIFIGSVFLCVLISVGNMLSYYLGSVETYQFVKGDHIANALPIERLYLGFLCVISIILSVDLIGSKFKPLNRYYAINIVIVTAFVLLISSRLGIVLISILVLLSLFYKTKKVDRLISVLGLVLVLSIAFVSSPELRNRFNRSVEKERIVDYIFQDDIRSDAWNESFHMLKHYDYILKGIGFQGTKENVTKRINHQTNKNVINSHNQFVDFMLSAGIPAFLLFIAIFIGTFVARKKDYVKIALLLSIVFFLLIENLYHRQIGAYYVGLVMIFLVYEPLKTKKHQLDVV</sequence>
<keyword evidence="3 5" id="KW-1133">Transmembrane helix</keyword>
<feature type="transmembrane region" description="Helical" evidence="5">
    <location>
        <begin position="222"/>
        <end position="239"/>
    </location>
</feature>
<dbReference type="PANTHER" id="PTHR37422:SF13">
    <property type="entry name" value="LIPOPOLYSACCHARIDE BIOSYNTHESIS PROTEIN PA4999-RELATED"/>
    <property type="match status" value="1"/>
</dbReference>
<evidence type="ECO:0000313" key="7">
    <source>
        <dbReference type="EMBL" id="GAA0872770.1"/>
    </source>
</evidence>
<feature type="transmembrane region" description="Helical" evidence="5">
    <location>
        <begin position="368"/>
        <end position="384"/>
    </location>
</feature>
<proteinExistence type="predicted"/>
<feature type="transmembrane region" description="Helical" evidence="5">
    <location>
        <begin position="28"/>
        <end position="45"/>
    </location>
</feature>
<dbReference type="RefSeq" id="WP_343766663.1">
    <property type="nucleotide sequence ID" value="NZ_BAAAFG010000015.1"/>
</dbReference>
<dbReference type="EMBL" id="BAAAFG010000015">
    <property type="protein sequence ID" value="GAA0872770.1"/>
    <property type="molecule type" value="Genomic_DNA"/>
</dbReference>
<feature type="transmembrane region" description="Helical" evidence="5">
    <location>
        <begin position="57"/>
        <end position="75"/>
    </location>
</feature>
<dbReference type="InterPro" id="IPR007016">
    <property type="entry name" value="O-antigen_ligase-rel_domated"/>
</dbReference>
<evidence type="ECO:0000259" key="6">
    <source>
        <dbReference type="Pfam" id="PF04932"/>
    </source>
</evidence>
<gene>
    <name evidence="7" type="ORF">GCM10009117_19170</name>
</gene>
<dbReference type="InterPro" id="IPR051533">
    <property type="entry name" value="WaaL-like"/>
</dbReference>
<keyword evidence="8" id="KW-1185">Reference proteome</keyword>
<evidence type="ECO:0000256" key="4">
    <source>
        <dbReference type="ARBA" id="ARBA00023136"/>
    </source>
</evidence>
<evidence type="ECO:0000256" key="2">
    <source>
        <dbReference type="ARBA" id="ARBA00022692"/>
    </source>
</evidence>
<feature type="transmembrane region" description="Helical" evidence="5">
    <location>
        <begin position="153"/>
        <end position="171"/>
    </location>
</feature>
<keyword evidence="2 5" id="KW-0812">Transmembrane</keyword>
<evidence type="ECO:0000256" key="1">
    <source>
        <dbReference type="ARBA" id="ARBA00004141"/>
    </source>
</evidence>
<accession>A0ABN1MIJ8</accession>
<evidence type="ECO:0000313" key="8">
    <source>
        <dbReference type="Proteomes" id="UP001500507"/>
    </source>
</evidence>
<comment type="subcellular location">
    <subcellularLocation>
        <location evidence="1">Membrane</location>
        <topology evidence="1">Multi-pass membrane protein</topology>
    </subcellularLocation>
</comment>
<feature type="transmembrane region" description="Helical" evidence="5">
    <location>
        <begin position="344"/>
        <end position="363"/>
    </location>
</feature>
<feature type="transmembrane region" description="Helical" evidence="5">
    <location>
        <begin position="314"/>
        <end position="338"/>
    </location>
</feature>
<organism evidence="7 8">
    <name type="scientific">Gangjinia marincola</name>
    <dbReference type="NCBI Taxonomy" id="578463"/>
    <lineage>
        <taxon>Bacteria</taxon>
        <taxon>Pseudomonadati</taxon>
        <taxon>Bacteroidota</taxon>
        <taxon>Flavobacteriia</taxon>
        <taxon>Flavobacteriales</taxon>
        <taxon>Flavobacteriaceae</taxon>
        <taxon>Gangjinia</taxon>
    </lineage>
</organism>
<dbReference type="Pfam" id="PF04932">
    <property type="entry name" value="Wzy_C"/>
    <property type="match status" value="1"/>
</dbReference>
<dbReference type="Proteomes" id="UP001500507">
    <property type="component" value="Unassembled WGS sequence"/>
</dbReference>
<dbReference type="PANTHER" id="PTHR37422">
    <property type="entry name" value="TEICHURONIC ACID BIOSYNTHESIS PROTEIN TUAE"/>
    <property type="match status" value="1"/>
</dbReference>
<feature type="transmembrane region" description="Helical" evidence="5">
    <location>
        <begin position="87"/>
        <end position="103"/>
    </location>
</feature>
<comment type="caution">
    <text evidence="7">The sequence shown here is derived from an EMBL/GenBank/DDBJ whole genome shotgun (WGS) entry which is preliminary data.</text>
</comment>
<protein>
    <recommendedName>
        <fullName evidence="6">O-antigen ligase-related domain-containing protein</fullName>
    </recommendedName>
</protein>
<evidence type="ECO:0000256" key="5">
    <source>
        <dbReference type="SAM" id="Phobius"/>
    </source>
</evidence>
<reference evidence="7 8" key="1">
    <citation type="journal article" date="2019" name="Int. J. Syst. Evol. Microbiol.">
        <title>The Global Catalogue of Microorganisms (GCM) 10K type strain sequencing project: providing services to taxonomists for standard genome sequencing and annotation.</title>
        <authorList>
            <consortium name="The Broad Institute Genomics Platform"/>
            <consortium name="The Broad Institute Genome Sequencing Center for Infectious Disease"/>
            <person name="Wu L."/>
            <person name="Ma J."/>
        </authorList>
    </citation>
    <scope>NUCLEOTIDE SEQUENCE [LARGE SCALE GENOMIC DNA]</scope>
    <source>
        <strain evidence="7 8">JCM 16082</strain>
    </source>
</reference>
<name>A0ABN1MIJ8_9FLAO</name>
<feature type="domain" description="O-antigen ligase-related" evidence="6">
    <location>
        <begin position="185"/>
        <end position="330"/>
    </location>
</feature>
<feature type="transmembrane region" description="Helical" evidence="5">
    <location>
        <begin position="110"/>
        <end position="130"/>
    </location>
</feature>